<evidence type="ECO:0000256" key="5">
    <source>
        <dbReference type="ARBA" id="ARBA00038105"/>
    </source>
</evidence>
<dbReference type="STRING" id="1437059.A6A05_18815"/>
<evidence type="ECO:0000259" key="7">
    <source>
        <dbReference type="PROSITE" id="PS50076"/>
    </source>
</evidence>
<dbReference type="EMBL" id="LWQU01000024">
    <property type="protein sequence ID" value="OAN65092.1"/>
    <property type="molecule type" value="Genomic_DNA"/>
</dbReference>
<protein>
    <recommendedName>
        <fullName evidence="7">J domain-containing protein</fullName>
    </recommendedName>
</protein>
<sequence length="156" mass="16197">MLAGLILIVGALLAVWLARDWLGRAGPGALKRLGVGLGLAALVVAGIWLVATGKLAGLLAIGAGLAPWIGRVMKLHAFWRWLSTVRRPAEPPPAPSPPATAMSADEARAVLGVGPDADADAIRAAHRRLMLANHPDHGGSTWIAARLNQARDVLLG</sequence>
<dbReference type="Proteomes" id="UP000078543">
    <property type="component" value="Unassembled WGS sequence"/>
</dbReference>
<evidence type="ECO:0000256" key="6">
    <source>
        <dbReference type="SAM" id="Phobius"/>
    </source>
</evidence>
<dbReference type="SMART" id="SM00271">
    <property type="entry name" value="DnaJ"/>
    <property type="match status" value="1"/>
</dbReference>
<name>A0A178MYZ3_9PROT</name>
<evidence type="ECO:0000256" key="2">
    <source>
        <dbReference type="ARBA" id="ARBA00022692"/>
    </source>
</evidence>
<dbReference type="Gene3D" id="1.10.287.110">
    <property type="entry name" value="DnaJ domain"/>
    <property type="match status" value="1"/>
</dbReference>
<keyword evidence="3 6" id="KW-1133">Transmembrane helix</keyword>
<gene>
    <name evidence="8" type="ORF">A6A05_18815</name>
</gene>
<keyword evidence="2 6" id="KW-0812">Transmembrane</keyword>
<comment type="subcellular location">
    <subcellularLocation>
        <location evidence="1">Membrane</location>
        <topology evidence="1">Single-pass membrane protein</topology>
    </subcellularLocation>
</comment>
<dbReference type="RefSeq" id="WP_172822156.1">
    <property type="nucleotide sequence ID" value="NZ_LWQU01000024.1"/>
</dbReference>
<keyword evidence="9" id="KW-1185">Reference proteome</keyword>
<comment type="caution">
    <text evidence="8">The sequence shown here is derived from an EMBL/GenBank/DDBJ whole genome shotgun (WGS) entry which is preliminary data.</text>
</comment>
<evidence type="ECO:0000256" key="4">
    <source>
        <dbReference type="ARBA" id="ARBA00023136"/>
    </source>
</evidence>
<dbReference type="GO" id="GO:0016020">
    <property type="term" value="C:membrane"/>
    <property type="evidence" value="ECO:0007669"/>
    <property type="project" value="UniProtKB-SubCell"/>
</dbReference>
<dbReference type="PROSITE" id="PS50076">
    <property type="entry name" value="DNAJ_2"/>
    <property type="match status" value="1"/>
</dbReference>
<comment type="similarity">
    <text evidence="5">Belongs to the TIM14 family.</text>
</comment>
<dbReference type="InterPro" id="IPR036869">
    <property type="entry name" value="J_dom_sf"/>
</dbReference>
<dbReference type="AlphaFoldDB" id="A0A178MYZ3"/>
<keyword evidence="4 6" id="KW-0472">Membrane</keyword>
<dbReference type="PANTHER" id="PTHR12763">
    <property type="match status" value="1"/>
</dbReference>
<reference evidence="8 9" key="1">
    <citation type="submission" date="2016-04" db="EMBL/GenBank/DDBJ databases">
        <title>Draft genome sequence of freshwater magnetotactic bacteria Magnetospirillum marisnigri SP-1 and Magnetospirillum moscoviense BB-1.</title>
        <authorList>
            <person name="Koziaeva V."/>
            <person name="Dziuba M.V."/>
            <person name="Ivanov T.M."/>
            <person name="Kuznetsov B."/>
            <person name="Grouzdev D.S."/>
        </authorList>
    </citation>
    <scope>NUCLEOTIDE SEQUENCE [LARGE SCALE GENOMIC DNA]</scope>
    <source>
        <strain evidence="8 9">BB-1</strain>
    </source>
</reference>
<organism evidence="8 9">
    <name type="scientific">Magnetospirillum moscoviense</name>
    <dbReference type="NCBI Taxonomy" id="1437059"/>
    <lineage>
        <taxon>Bacteria</taxon>
        <taxon>Pseudomonadati</taxon>
        <taxon>Pseudomonadota</taxon>
        <taxon>Alphaproteobacteria</taxon>
        <taxon>Rhodospirillales</taxon>
        <taxon>Rhodospirillaceae</taxon>
        <taxon>Magnetospirillum</taxon>
    </lineage>
</organism>
<accession>A0A178MYZ3</accession>
<dbReference type="SUPFAM" id="SSF46565">
    <property type="entry name" value="Chaperone J-domain"/>
    <property type="match status" value="1"/>
</dbReference>
<dbReference type="FunFam" id="1.10.287.110:FF:000001">
    <property type="entry name" value="Import inner membrane translocase subunit tim14"/>
    <property type="match status" value="1"/>
</dbReference>
<feature type="domain" description="J" evidence="7">
    <location>
        <begin position="106"/>
        <end position="156"/>
    </location>
</feature>
<dbReference type="PANTHER" id="PTHR12763:SF28">
    <property type="entry name" value="GEO10507P1-RELATED"/>
    <property type="match status" value="1"/>
</dbReference>
<dbReference type="InterPro" id="IPR001623">
    <property type="entry name" value="DnaJ_domain"/>
</dbReference>
<evidence type="ECO:0000256" key="3">
    <source>
        <dbReference type="ARBA" id="ARBA00022989"/>
    </source>
</evidence>
<evidence type="ECO:0000313" key="8">
    <source>
        <dbReference type="EMBL" id="OAN65092.1"/>
    </source>
</evidence>
<evidence type="ECO:0000256" key="1">
    <source>
        <dbReference type="ARBA" id="ARBA00004167"/>
    </source>
</evidence>
<proteinExistence type="inferred from homology"/>
<evidence type="ECO:0000313" key="9">
    <source>
        <dbReference type="Proteomes" id="UP000078543"/>
    </source>
</evidence>
<feature type="transmembrane region" description="Helical" evidence="6">
    <location>
        <begin position="35"/>
        <end position="66"/>
    </location>
</feature>